<evidence type="ECO:0000256" key="1">
    <source>
        <dbReference type="ARBA" id="ARBA00022531"/>
    </source>
</evidence>
<reference evidence="5" key="1">
    <citation type="submission" date="2018-09" db="EMBL/GenBank/DDBJ databases">
        <title>Complete genome sequence of thermophilic cyanobacteria strain Thermosynechococcus elongatus PKUAC-SCTE542.</title>
        <authorList>
            <person name="Liang Y."/>
            <person name="Tang J."/>
            <person name="Daroch M."/>
        </authorList>
    </citation>
    <scope>NUCLEOTIDE SEQUENCE [LARGE SCALE GENOMIC DNA]</scope>
    <source>
        <strain evidence="5">E542</strain>
    </source>
</reference>
<dbReference type="RefSeq" id="WP_181496634.1">
    <property type="nucleotide sequence ID" value="NZ_CP032152.1"/>
</dbReference>
<dbReference type="PANTHER" id="PTHR47128">
    <property type="match status" value="1"/>
</dbReference>
<protein>
    <submittedName>
        <fullName evidence="4">NAD(P)H-binding protein</fullName>
    </submittedName>
</protein>
<name>A0A3B7MEF8_9CYAN</name>
<dbReference type="PANTHER" id="PTHR47128:SF2">
    <property type="entry name" value="PROTEIN HIGH CHLOROPHYLL FLUORESCENCE PHENOTYPE 244, CHLOROPLASTIC"/>
    <property type="match status" value="1"/>
</dbReference>
<dbReference type="EMBL" id="CP032152">
    <property type="protein sequence ID" value="AXY67791.1"/>
    <property type="molecule type" value="Genomic_DNA"/>
</dbReference>
<dbReference type="SUPFAM" id="SSF51735">
    <property type="entry name" value="NAD(P)-binding Rossmann-fold domains"/>
    <property type="match status" value="1"/>
</dbReference>
<dbReference type="GO" id="GO:0009523">
    <property type="term" value="C:photosystem II"/>
    <property type="evidence" value="ECO:0007669"/>
    <property type="project" value="UniProtKB-KW"/>
</dbReference>
<evidence type="ECO:0000313" key="4">
    <source>
        <dbReference type="EMBL" id="AXY67791.1"/>
    </source>
</evidence>
<sequence>MYLVTGATGQLGLRVVRRCITLGLPVRAFVRLTSQYDLLKEWGAEIFIGDLQQPRDIHAAMGGVEAVICCHGSQLLSRAIQAIDYRATLDVIQAAQEQGVRHVTVISPLAVTGDRQQSPFLKAKYEVEQVLISSGLNYAIFRCPTLMSSLLPLAERFQQTGVYIIFGDPQHRLQLLSPEDLARCILIASQASQPAIFSLAHPEVFTRQEIADRLGRFFNKRPLVMTLPLSVIDGARQFLGFMNRDLEASLGTLRTLLAYEGLCPASEIERAQAYFQLSFESLETFLDRYF</sequence>
<keyword evidence="2" id="KW-0604">Photosystem II</keyword>
<evidence type="ECO:0000313" key="5">
    <source>
        <dbReference type="Proteomes" id="UP000261812"/>
    </source>
</evidence>
<organism evidence="4 5">
    <name type="scientific">Thermosynechococcus sichuanensis E542</name>
    <dbReference type="NCBI Taxonomy" id="2016101"/>
    <lineage>
        <taxon>Bacteria</taxon>
        <taxon>Bacillati</taxon>
        <taxon>Cyanobacteriota</taxon>
        <taxon>Cyanophyceae</taxon>
        <taxon>Acaryochloridales</taxon>
        <taxon>Thermosynechococcaceae</taxon>
        <taxon>Thermosynechococcus</taxon>
        <taxon>Thermosynechococcus sichuanensis</taxon>
    </lineage>
</organism>
<dbReference type="InterPro" id="IPR036291">
    <property type="entry name" value="NAD(P)-bd_dom_sf"/>
</dbReference>
<dbReference type="Proteomes" id="UP000261812">
    <property type="component" value="Chromosome"/>
</dbReference>
<dbReference type="KEGG" id="tsq:D3A95_05525"/>
<gene>
    <name evidence="4" type="ORF">D3A95_05525</name>
</gene>
<dbReference type="AlphaFoldDB" id="A0A3B7MEF8"/>
<evidence type="ECO:0000259" key="3">
    <source>
        <dbReference type="Pfam" id="PF13460"/>
    </source>
</evidence>
<dbReference type="Gene3D" id="3.40.50.720">
    <property type="entry name" value="NAD(P)-binding Rossmann-like Domain"/>
    <property type="match status" value="1"/>
</dbReference>
<feature type="domain" description="NAD(P)-binding" evidence="3">
    <location>
        <begin position="6"/>
        <end position="148"/>
    </location>
</feature>
<accession>A0A3B7MEF8</accession>
<proteinExistence type="predicted"/>
<evidence type="ECO:0000256" key="2">
    <source>
        <dbReference type="ARBA" id="ARBA00023276"/>
    </source>
</evidence>
<dbReference type="InterPro" id="IPR044256">
    <property type="entry name" value="HCF244-like"/>
</dbReference>
<dbReference type="InterPro" id="IPR016040">
    <property type="entry name" value="NAD(P)-bd_dom"/>
</dbReference>
<dbReference type="Pfam" id="PF13460">
    <property type="entry name" value="NAD_binding_10"/>
    <property type="match status" value="1"/>
</dbReference>
<dbReference type="GO" id="GO:0015979">
    <property type="term" value="P:photosynthesis"/>
    <property type="evidence" value="ECO:0007669"/>
    <property type="project" value="UniProtKB-KW"/>
</dbReference>
<keyword evidence="1" id="KW-0602">Photosynthesis</keyword>
<keyword evidence="5" id="KW-1185">Reference proteome</keyword>